<dbReference type="RefSeq" id="WP_187591122.1">
    <property type="nucleotide sequence ID" value="NZ_CP060723.1"/>
</dbReference>
<dbReference type="Gene3D" id="3.40.720.10">
    <property type="entry name" value="Alkaline Phosphatase, subunit A"/>
    <property type="match status" value="1"/>
</dbReference>
<keyword evidence="3" id="KW-1185">Reference proteome</keyword>
<name>A0A7G9QAM2_9SPHI</name>
<dbReference type="CDD" id="cd16027">
    <property type="entry name" value="SGSH"/>
    <property type="match status" value="1"/>
</dbReference>
<feature type="domain" description="Sulfatase N-terminal" evidence="1">
    <location>
        <begin position="32"/>
        <end position="323"/>
    </location>
</feature>
<accession>A0A7G9QAM2</accession>
<reference evidence="2 3" key="1">
    <citation type="submission" date="2020-08" db="EMBL/GenBank/DDBJ databases">
        <title>Genome sequence of Pedobacter roseus KACC 11594T.</title>
        <authorList>
            <person name="Hyun D.-W."/>
            <person name="Bae J.-W."/>
        </authorList>
    </citation>
    <scope>NUCLEOTIDE SEQUENCE [LARGE SCALE GENOMIC DNA]</scope>
    <source>
        <strain evidence="2 3">KACC 11594</strain>
    </source>
</reference>
<evidence type="ECO:0000259" key="1">
    <source>
        <dbReference type="Pfam" id="PF00884"/>
    </source>
</evidence>
<dbReference type="SUPFAM" id="SSF53649">
    <property type="entry name" value="Alkaline phosphatase-like"/>
    <property type="match status" value="1"/>
</dbReference>
<dbReference type="PANTHER" id="PTHR43751">
    <property type="entry name" value="SULFATASE"/>
    <property type="match status" value="1"/>
</dbReference>
<dbReference type="InterPro" id="IPR000917">
    <property type="entry name" value="Sulfatase_N"/>
</dbReference>
<dbReference type="EMBL" id="CP060723">
    <property type="protein sequence ID" value="QNN40397.1"/>
    <property type="molecule type" value="Genomic_DNA"/>
</dbReference>
<sequence length="540" mass="61139">MKKYILSIAGIIFTGVVVLSFTNKKDQPPKRPNILFAIMDDVTYQHVGAYGCKWVKTPNFDRIAKDGLLFKNAYTPNAKCAPSRSCIITGRNSWQLEEAGNHWSYFPAKFASFAEVLAQNGYEVGYTGKGVAPVVAKNADGSPREVLVKAFNQLKTTPPTTQISNVDYAANFGAFLSKTGSKPFFFWYGGLEPHRGYEFNSGISKGGKNLTDIPNAEIYPFLPKTDSVRTDLLDYAFEIEYFDKQLGKMLKMLEDKGELHNTLIVVTSDNGMPFPRVKGQAYEYSNHLPLAMMWADGIAHKGRKVEDFISFIDLAPTFLDLAKVPSGKNMMKPITGKSFADIFSADKEKVSAKRNFVLVGKERHDVGRPNDVGYPIRAIFQENYLFIKNFEPERWPAGNPETGYLNVDGGPTKTACLNTVYSINNDFNYWLWSFGKRNSEELYDIKKDPACLNNLITVPSQKNRSTQLKNKLLTLLKEQADPRVFGKGSQFDQYKYADKKGVNFYDRYLKKDTTLRWGWVNDTDFQDISKIERTKKARNK</sequence>
<dbReference type="InterPro" id="IPR052701">
    <property type="entry name" value="GAG_Ulvan_Degrading_Sulfatases"/>
</dbReference>
<dbReference type="KEGG" id="proe:H9L23_14705"/>
<dbReference type="InterPro" id="IPR017850">
    <property type="entry name" value="Alkaline_phosphatase_core_sf"/>
</dbReference>
<protein>
    <submittedName>
        <fullName evidence="2">Sulfatase</fullName>
    </submittedName>
</protein>
<dbReference type="AlphaFoldDB" id="A0A7G9QAM2"/>
<evidence type="ECO:0000313" key="2">
    <source>
        <dbReference type="EMBL" id="QNN40397.1"/>
    </source>
</evidence>
<organism evidence="2 3">
    <name type="scientific">Pedobacter roseus</name>
    <dbReference type="NCBI Taxonomy" id="336820"/>
    <lineage>
        <taxon>Bacteria</taxon>
        <taxon>Pseudomonadati</taxon>
        <taxon>Bacteroidota</taxon>
        <taxon>Sphingobacteriia</taxon>
        <taxon>Sphingobacteriales</taxon>
        <taxon>Sphingobacteriaceae</taxon>
        <taxon>Pedobacter</taxon>
    </lineage>
</organism>
<proteinExistence type="predicted"/>
<dbReference type="PANTHER" id="PTHR43751:SF1">
    <property type="entry name" value="SULFATASE ATSG-RELATED"/>
    <property type="match status" value="1"/>
</dbReference>
<gene>
    <name evidence="2" type="ORF">H9L23_14705</name>
</gene>
<evidence type="ECO:0000313" key="3">
    <source>
        <dbReference type="Proteomes" id="UP000515806"/>
    </source>
</evidence>
<dbReference type="Pfam" id="PF00884">
    <property type="entry name" value="Sulfatase"/>
    <property type="match status" value="1"/>
</dbReference>
<dbReference type="Proteomes" id="UP000515806">
    <property type="component" value="Chromosome"/>
</dbReference>